<name>A0A6J4P883_9ACTN</name>
<dbReference type="PRINTS" id="PR00344">
    <property type="entry name" value="BCTRLSENSOR"/>
</dbReference>
<dbReference type="InterPro" id="IPR050736">
    <property type="entry name" value="Sensor_HK_Regulatory"/>
</dbReference>
<reference evidence="10" key="1">
    <citation type="submission" date="2020-02" db="EMBL/GenBank/DDBJ databases">
        <authorList>
            <person name="Meier V. D."/>
        </authorList>
    </citation>
    <scope>NUCLEOTIDE SEQUENCE</scope>
    <source>
        <strain evidence="10">AVDCRST_MAG35</strain>
    </source>
</reference>
<keyword evidence="7" id="KW-0902">Two-component regulatory system</keyword>
<comment type="catalytic activity">
    <reaction evidence="1">
        <text>ATP + protein L-histidine = ADP + protein N-phospho-L-histidine.</text>
        <dbReference type="EC" id="2.7.13.3"/>
    </reaction>
</comment>
<dbReference type="Gene3D" id="1.10.287.130">
    <property type="match status" value="1"/>
</dbReference>
<dbReference type="SUPFAM" id="SSF55785">
    <property type="entry name" value="PYP-like sensor domain (PAS domain)"/>
    <property type="match status" value="1"/>
</dbReference>
<evidence type="ECO:0000256" key="2">
    <source>
        <dbReference type="ARBA" id="ARBA00004236"/>
    </source>
</evidence>
<dbReference type="InterPro" id="IPR036097">
    <property type="entry name" value="HisK_dim/P_sf"/>
</dbReference>
<dbReference type="InterPro" id="IPR013767">
    <property type="entry name" value="PAS_fold"/>
</dbReference>
<dbReference type="Pfam" id="PF02518">
    <property type="entry name" value="HATPase_c"/>
    <property type="match status" value="1"/>
</dbReference>
<dbReference type="PROSITE" id="PS50109">
    <property type="entry name" value="HIS_KIN"/>
    <property type="match status" value="1"/>
</dbReference>
<dbReference type="InterPro" id="IPR000014">
    <property type="entry name" value="PAS"/>
</dbReference>
<organism evidence="10">
    <name type="scientific">uncultured Quadrisphaera sp</name>
    <dbReference type="NCBI Taxonomy" id="904978"/>
    <lineage>
        <taxon>Bacteria</taxon>
        <taxon>Bacillati</taxon>
        <taxon>Actinomycetota</taxon>
        <taxon>Actinomycetes</taxon>
        <taxon>Kineosporiales</taxon>
        <taxon>Kineosporiaceae</taxon>
        <taxon>Quadrisphaera</taxon>
        <taxon>environmental samples</taxon>
    </lineage>
</organism>
<dbReference type="NCBIfam" id="TIGR00229">
    <property type="entry name" value="sensory_box"/>
    <property type="match status" value="1"/>
</dbReference>
<accession>A0A6J4P883</accession>
<dbReference type="InterPro" id="IPR005467">
    <property type="entry name" value="His_kinase_dom"/>
</dbReference>
<dbReference type="GO" id="GO:0005886">
    <property type="term" value="C:plasma membrane"/>
    <property type="evidence" value="ECO:0007669"/>
    <property type="project" value="UniProtKB-SubCell"/>
</dbReference>
<keyword evidence="6 10" id="KW-0418">Kinase</keyword>
<dbReference type="SMART" id="SM00388">
    <property type="entry name" value="HisKA"/>
    <property type="match status" value="1"/>
</dbReference>
<evidence type="ECO:0000259" key="8">
    <source>
        <dbReference type="PROSITE" id="PS50109"/>
    </source>
</evidence>
<dbReference type="CDD" id="cd00075">
    <property type="entry name" value="HATPase"/>
    <property type="match status" value="1"/>
</dbReference>
<evidence type="ECO:0000256" key="3">
    <source>
        <dbReference type="ARBA" id="ARBA00012438"/>
    </source>
</evidence>
<dbReference type="Pfam" id="PF00989">
    <property type="entry name" value="PAS"/>
    <property type="match status" value="1"/>
</dbReference>
<feature type="domain" description="Histidine kinase" evidence="8">
    <location>
        <begin position="142"/>
        <end position="375"/>
    </location>
</feature>
<dbReference type="InterPro" id="IPR036890">
    <property type="entry name" value="HATPase_C_sf"/>
</dbReference>
<evidence type="ECO:0000256" key="1">
    <source>
        <dbReference type="ARBA" id="ARBA00000085"/>
    </source>
</evidence>
<dbReference type="GO" id="GO:0000155">
    <property type="term" value="F:phosphorelay sensor kinase activity"/>
    <property type="evidence" value="ECO:0007669"/>
    <property type="project" value="InterPro"/>
</dbReference>
<evidence type="ECO:0000256" key="5">
    <source>
        <dbReference type="ARBA" id="ARBA00022679"/>
    </source>
</evidence>
<evidence type="ECO:0000259" key="9">
    <source>
        <dbReference type="PROSITE" id="PS50112"/>
    </source>
</evidence>
<dbReference type="InterPro" id="IPR003661">
    <property type="entry name" value="HisK_dim/P_dom"/>
</dbReference>
<dbReference type="CDD" id="cd00130">
    <property type="entry name" value="PAS"/>
    <property type="match status" value="1"/>
</dbReference>
<dbReference type="Gene3D" id="3.30.565.10">
    <property type="entry name" value="Histidine kinase-like ATPase, C-terminal domain"/>
    <property type="match status" value="1"/>
</dbReference>
<dbReference type="PROSITE" id="PS50112">
    <property type="entry name" value="PAS"/>
    <property type="match status" value="1"/>
</dbReference>
<keyword evidence="4" id="KW-0597">Phosphoprotein</keyword>
<evidence type="ECO:0000256" key="7">
    <source>
        <dbReference type="ARBA" id="ARBA00023012"/>
    </source>
</evidence>
<evidence type="ECO:0000256" key="4">
    <source>
        <dbReference type="ARBA" id="ARBA00022553"/>
    </source>
</evidence>
<proteinExistence type="predicted"/>
<dbReference type="PANTHER" id="PTHR43711:SF1">
    <property type="entry name" value="HISTIDINE KINASE 1"/>
    <property type="match status" value="1"/>
</dbReference>
<dbReference type="GO" id="GO:0006355">
    <property type="term" value="P:regulation of DNA-templated transcription"/>
    <property type="evidence" value="ECO:0007669"/>
    <property type="project" value="InterPro"/>
</dbReference>
<dbReference type="PANTHER" id="PTHR43711">
    <property type="entry name" value="TWO-COMPONENT HISTIDINE KINASE"/>
    <property type="match status" value="1"/>
</dbReference>
<dbReference type="Pfam" id="PF00512">
    <property type="entry name" value="HisKA"/>
    <property type="match status" value="1"/>
</dbReference>
<sequence length="381" mass="40853">MTSTATAVLAARPSYAQAAEHLPDGLVVAREDGLVVLVNSAVTAITGIERTDLLGRDVRTALPFSDTTGRDWWSLTDPYGGLATRTGHRERLLVLPGGGEALVTARYVRPGRSRPVDRLVLQLRGTEARRRSENDHAGLISTVAHELRSPLTSVKGFTSTLLRKWERFTDDQKRLMLQTVEADADRVTRLITELLDISRMDAGRLEVRRQVVDVEDAVRGQVRRMVATGEPESRFVVRTPGPDQTALPELWADPDRVEQVLTNLVGNAVRHGAGTVTITVSASTDPALAAPGAAPVAAGGGATGVELLVEDEGEGIDEEHLTMVFTKFWRGDRRGGTGLGLYVVRGLVEAHGGRITIGRSAAGGARFKVVLPSAVPDFAAG</sequence>
<dbReference type="SMART" id="SM00387">
    <property type="entry name" value="HATPase_c"/>
    <property type="match status" value="1"/>
</dbReference>
<dbReference type="SMART" id="SM00091">
    <property type="entry name" value="PAS"/>
    <property type="match status" value="1"/>
</dbReference>
<evidence type="ECO:0000256" key="6">
    <source>
        <dbReference type="ARBA" id="ARBA00022777"/>
    </source>
</evidence>
<comment type="subcellular location">
    <subcellularLocation>
        <location evidence="2">Cell membrane</location>
    </subcellularLocation>
</comment>
<gene>
    <name evidence="10" type="ORF">AVDCRST_MAG35-1310</name>
</gene>
<dbReference type="SUPFAM" id="SSF55874">
    <property type="entry name" value="ATPase domain of HSP90 chaperone/DNA topoisomerase II/histidine kinase"/>
    <property type="match status" value="1"/>
</dbReference>
<dbReference type="AlphaFoldDB" id="A0A6J4P883"/>
<protein>
    <recommendedName>
        <fullName evidence="3">histidine kinase</fullName>
        <ecNumber evidence="3">2.7.13.3</ecNumber>
    </recommendedName>
</protein>
<keyword evidence="5" id="KW-0808">Transferase</keyword>
<feature type="domain" description="PAS" evidence="9">
    <location>
        <begin position="11"/>
        <end position="56"/>
    </location>
</feature>
<dbReference type="InterPro" id="IPR004358">
    <property type="entry name" value="Sig_transdc_His_kin-like_C"/>
</dbReference>
<dbReference type="CDD" id="cd00082">
    <property type="entry name" value="HisKA"/>
    <property type="match status" value="1"/>
</dbReference>
<dbReference type="InterPro" id="IPR003594">
    <property type="entry name" value="HATPase_dom"/>
</dbReference>
<dbReference type="EMBL" id="CADCUY010000275">
    <property type="protein sequence ID" value="CAA9408781.1"/>
    <property type="molecule type" value="Genomic_DNA"/>
</dbReference>
<dbReference type="InterPro" id="IPR035965">
    <property type="entry name" value="PAS-like_dom_sf"/>
</dbReference>
<dbReference type="SUPFAM" id="SSF47384">
    <property type="entry name" value="Homodimeric domain of signal transducing histidine kinase"/>
    <property type="match status" value="1"/>
</dbReference>
<dbReference type="EC" id="2.7.13.3" evidence="3"/>
<dbReference type="Gene3D" id="3.30.450.20">
    <property type="entry name" value="PAS domain"/>
    <property type="match status" value="1"/>
</dbReference>
<evidence type="ECO:0000313" key="10">
    <source>
        <dbReference type="EMBL" id="CAA9408781.1"/>
    </source>
</evidence>